<reference evidence="4" key="1">
    <citation type="submission" date="2015-10" db="EMBL/GenBank/DDBJ databases">
        <authorList>
            <person name="Gilbert D.G."/>
        </authorList>
    </citation>
    <scope>NUCLEOTIDE SEQUENCE</scope>
</reference>
<dbReference type="Gene3D" id="3.30.9.10">
    <property type="entry name" value="D-Amino Acid Oxidase, subunit A, domain 2"/>
    <property type="match status" value="1"/>
</dbReference>
<sequence length="397" mass="43314">MAEKFDVVVIGAGVIGCSVAYYLAREGIKVALLERESFGSGSSAHATGFISLLGTEFTPGPSFQFGLESYREFPSLVAELEDSTGMDLLYQRRPSLRLALEESEEQLIKDLMTWQQEHVAMRWISSHDVHELEPRLTPSLIGAVYEDESAQLDSYRLNLALAAGAEKKGTQTINRNVTGLLSEKNRITGVQTEQGDISCGIVVVAAGLWSPSFQRDLDFPIPVGALKGERLLLKYDGDPLQVLISSPKRGHMISRLDGFLSVGSTGGRDYDQDQLYQGADMDRVPTETARVEIMQRAIDVFPDLENALLFEQLAGSRPLSPDRIPIIGPVPGKEGVVLATGHTTKGIHLGPSTAKVVTQYIQGGCKQVPLSMELFLPERFAGMTETDFQTAGLNVDE</sequence>
<name>A0A160V6M8_9ZZZZ</name>
<dbReference type="GO" id="GO:0005737">
    <property type="term" value="C:cytoplasm"/>
    <property type="evidence" value="ECO:0007669"/>
    <property type="project" value="TreeGrafter"/>
</dbReference>
<dbReference type="SUPFAM" id="SSF54373">
    <property type="entry name" value="FAD-linked reductases, C-terminal domain"/>
    <property type="match status" value="1"/>
</dbReference>
<keyword evidence="1 4" id="KW-0560">Oxidoreductase</keyword>
<keyword evidence="2" id="KW-0812">Transmembrane</keyword>
<dbReference type="GO" id="GO:0043799">
    <property type="term" value="F:glycine oxidase activity"/>
    <property type="evidence" value="ECO:0007669"/>
    <property type="project" value="UniProtKB-EC"/>
</dbReference>
<organism evidence="4">
    <name type="scientific">hydrothermal vent metagenome</name>
    <dbReference type="NCBI Taxonomy" id="652676"/>
    <lineage>
        <taxon>unclassified sequences</taxon>
        <taxon>metagenomes</taxon>
        <taxon>ecological metagenomes</taxon>
    </lineage>
</organism>
<gene>
    <name evidence="4" type="ORF">MGWOODY_Clf488</name>
</gene>
<dbReference type="PROSITE" id="PS51257">
    <property type="entry name" value="PROKAR_LIPOPROTEIN"/>
    <property type="match status" value="1"/>
</dbReference>
<dbReference type="PRINTS" id="PR00469">
    <property type="entry name" value="PNDRDTASEII"/>
</dbReference>
<keyword evidence="2" id="KW-0472">Membrane</keyword>
<feature type="domain" description="FAD dependent oxidoreductase" evidence="3">
    <location>
        <begin position="6"/>
        <end position="359"/>
    </location>
</feature>
<evidence type="ECO:0000259" key="3">
    <source>
        <dbReference type="Pfam" id="PF01266"/>
    </source>
</evidence>
<dbReference type="AlphaFoldDB" id="A0A160V6M8"/>
<dbReference type="InterPro" id="IPR036188">
    <property type="entry name" value="FAD/NAD-bd_sf"/>
</dbReference>
<dbReference type="PANTHER" id="PTHR13847">
    <property type="entry name" value="SARCOSINE DEHYDROGENASE-RELATED"/>
    <property type="match status" value="1"/>
</dbReference>
<evidence type="ECO:0000256" key="2">
    <source>
        <dbReference type="SAM" id="Phobius"/>
    </source>
</evidence>
<evidence type="ECO:0000313" key="4">
    <source>
        <dbReference type="EMBL" id="CUV01436.1"/>
    </source>
</evidence>
<dbReference type="EMBL" id="FAXA01000073">
    <property type="protein sequence ID" value="CUV01436.1"/>
    <property type="molecule type" value="Genomic_DNA"/>
</dbReference>
<dbReference type="SUPFAM" id="SSF51905">
    <property type="entry name" value="FAD/NAD(P)-binding domain"/>
    <property type="match status" value="1"/>
</dbReference>
<dbReference type="InterPro" id="IPR006076">
    <property type="entry name" value="FAD-dep_OxRdtase"/>
</dbReference>
<protein>
    <submittedName>
        <fullName evidence="4">Glycine oxidase ThiO</fullName>
        <ecNumber evidence="4">1.4.3.19</ecNumber>
    </submittedName>
</protein>
<accession>A0A160V6M8</accession>
<proteinExistence type="predicted"/>
<dbReference type="Gene3D" id="3.50.50.60">
    <property type="entry name" value="FAD/NAD(P)-binding domain"/>
    <property type="match status" value="1"/>
</dbReference>
<dbReference type="Pfam" id="PF01266">
    <property type="entry name" value="DAO"/>
    <property type="match status" value="1"/>
</dbReference>
<keyword evidence="2" id="KW-1133">Transmembrane helix</keyword>
<evidence type="ECO:0000256" key="1">
    <source>
        <dbReference type="ARBA" id="ARBA00023002"/>
    </source>
</evidence>
<dbReference type="PANTHER" id="PTHR13847:SF289">
    <property type="entry name" value="GLYCINE OXIDASE"/>
    <property type="match status" value="1"/>
</dbReference>
<feature type="transmembrane region" description="Helical" evidence="2">
    <location>
        <begin position="7"/>
        <end position="24"/>
    </location>
</feature>
<dbReference type="EC" id="1.4.3.19" evidence="4"/>